<dbReference type="InterPro" id="IPR012337">
    <property type="entry name" value="RNaseH-like_sf"/>
</dbReference>
<dbReference type="Proteomes" id="UP001189122">
    <property type="component" value="Unassembled WGS sequence"/>
</dbReference>
<feature type="compositionally biased region" description="Basic and acidic residues" evidence="1">
    <location>
        <begin position="35"/>
        <end position="50"/>
    </location>
</feature>
<dbReference type="EMBL" id="CACRZD030000007">
    <property type="protein sequence ID" value="CAA6662597.1"/>
    <property type="molecule type" value="Genomic_DNA"/>
</dbReference>
<dbReference type="CDD" id="cd09274">
    <property type="entry name" value="RNase_HI_RT_Ty3"/>
    <property type="match status" value="1"/>
</dbReference>
<dbReference type="SUPFAM" id="SSF53098">
    <property type="entry name" value="Ribonuclease H-like"/>
    <property type="match status" value="1"/>
</dbReference>
<feature type="compositionally biased region" description="Polar residues" evidence="1">
    <location>
        <begin position="65"/>
        <end position="78"/>
    </location>
</feature>
<evidence type="ECO:0000259" key="2">
    <source>
        <dbReference type="PROSITE" id="PS50994"/>
    </source>
</evidence>
<dbReference type="Pfam" id="PF24626">
    <property type="entry name" value="SH3_Tf2-1"/>
    <property type="match status" value="1"/>
</dbReference>
<dbReference type="InterPro" id="IPR016197">
    <property type="entry name" value="Chromo-like_dom_sf"/>
</dbReference>
<dbReference type="EMBL" id="LR743594">
    <property type="protein sequence ID" value="CAA2623029.1"/>
    <property type="molecule type" value="Genomic_DNA"/>
</dbReference>
<proteinExistence type="predicted"/>
<dbReference type="InterPro" id="IPR043502">
    <property type="entry name" value="DNA/RNA_pol_sf"/>
</dbReference>
<dbReference type="InterPro" id="IPR036397">
    <property type="entry name" value="RNaseH_sf"/>
</dbReference>
<dbReference type="PROSITE" id="PS50994">
    <property type="entry name" value="INTEGRASE"/>
    <property type="match status" value="1"/>
</dbReference>
<dbReference type="Pfam" id="PF08284">
    <property type="entry name" value="RVP_2"/>
    <property type="match status" value="1"/>
</dbReference>
<reference evidence="3 4" key="1">
    <citation type="submission" date="2019-12" db="EMBL/GenBank/DDBJ databases">
        <authorList>
            <person name="Scholz U."/>
            <person name="Mascher M."/>
            <person name="Fiebig A."/>
        </authorList>
    </citation>
    <scope>NUCLEOTIDE SEQUENCE</scope>
</reference>
<dbReference type="SUPFAM" id="SSF54160">
    <property type="entry name" value="Chromo domain-like"/>
    <property type="match status" value="1"/>
</dbReference>
<dbReference type="GO" id="GO:0003676">
    <property type="term" value="F:nucleic acid binding"/>
    <property type="evidence" value="ECO:0007669"/>
    <property type="project" value="InterPro"/>
</dbReference>
<dbReference type="PANTHER" id="PTHR35046:SF26">
    <property type="entry name" value="RNA-DIRECTED DNA POLYMERASE"/>
    <property type="match status" value="1"/>
</dbReference>
<dbReference type="Gene3D" id="2.40.70.10">
    <property type="entry name" value="Acid Proteases"/>
    <property type="match status" value="1"/>
</dbReference>
<dbReference type="AlphaFoldDB" id="A0A7I8IXL2"/>
<feature type="compositionally biased region" description="Basic and acidic residues" evidence="1">
    <location>
        <begin position="9"/>
        <end position="19"/>
    </location>
</feature>
<dbReference type="InterPro" id="IPR041577">
    <property type="entry name" value="RT_RNaseH_2"/>
</dbReference>
<feature type="region of interest" description="Disordered" evidence="1">
    <location>
        <begin position="1"/>
        <end position="80"/>
    </location>
</feature>
<keyword evidence="4" id="KW-1185">Reference proteome</keyword>
<dbReference type="Gene3D" id="3.30.70.270">
    <property type="match status" value="1"/>
</dbReference>
<dbReference type="PANTHER" id="PTHR35046">
    <property type="entry name" value="ZINC KNUCKLE (CCHC-TYPE) FAMILY PROTEIN"/>
    <property type="match status" value="1"/>
</dbReference>
<dbReference type="InterPro" id="IPR043128">
    <property type="entry name" value="Rev_trsase/Diguanyl_cyclase"/>
</dbReference>
<accession>A0A7I8IXL2</accession>
<name>A0A7I8IXL2_SPIIN</name>
<dbReference type="CDD" id="cd00303">
    <property type="entry name" value="retropepsin_like"/>
    <property type="match status" value="1"/>
</dbReference>
<dbReference type="InterPro" id="IPR021109">
    <property type="entry name" value="Peptidase_aspartic_dom_sf"/>
</dbReference>
<evidence type="ECO:0000313" key="4">
    <source>
        <dbReference type="Proteomes" id="UP001189122"/>
    </source>
</evidence>
<feature type="compositionally biased region" description="Low complexity" evidence="1">
    <location>
        <begin position="21"/>
        <end position="34"/>
    </location>
</feature>
<protein>
    <recommendedName>
        <fullName evidence="2">Integrase catalytic domain-containing protein</fullName>
    </recommendedName>
</protein>
<feature type="domain" description="Integrase catalytic" evidence="2">
    <location>
        <begin position="469"/>
        <end position="590"/>
    </location>
</feature>
<dbReference type="InterPro" id="IPR056924">
    <property type="entry name" value="SH3_Tf2-1"/>
</dbReference>
<evidence type="ECO:0000256" key="1">
    <source>
        <dbReference type="SAM" id="MobiDB-lite"/>
    </source>
</evidence>
<dbReference type="SUPFAM" id="SSF56672">
    <property type="entry name" value="DNA/RNA polymerases"/>
    <property type="match status" value="1"/>
</dbReference>
<gene>
    <name evidence="3" type="ORF">SI7747_07008982</name>
</gene>
<dbReference type="GO" id="GO:0015074">
    <property type="term" value="P:DNA integration"/>
    <property type="evidence" value="ECO:0007669"/>
    <property type="project" value="InterPro"/>
</dbReference>
<sequence>MESLEADLEALKEDNRGTKEMLQQLTQQLATLMTREPHEPPLERSQRQPEQHPLQNPEQREGNYKPNSRTDLPNFTNDSPDEWLRRAERFGPGHKCRRALNILIVQEEEKSQEDFQEEDWAPLEHCSQEEGTLFTTYVSLNSIMRLTQQHKTMKEELSLPVSEFHNYGIVMGNEHTVQGHRICHNIPLKIQDLFIIQDFLPLDLSSTDVILGMQWLKTRVDTFTLWAINIMKFMLNNTIYTIRGDASLNKTTISFKVVERELKRSHICAVELHQLSIYISRKNSAIWDWPTLKNLKPLTGLLKKNYFHWDSDAQEAFHKLKVAMIFTLVLALPNFSQKFVVETDASGHSIGAILMQEGRPVTYFSHGFKEQHYLMLHPFIIRTNQYSLKFLFGQKEIHSEYHKWITKLMGFNFQIQYKEGKKNETADALSRAPQLSKVVVAPMCTAQGVDVTTINKELVLYKDTLIEGSTSFPHYSIQQRSLLYKDRWVLPLTSTLLSTLLRLLQPLPIPNMIWEVLSMDFTQDQPKSKGYDSILVIKVIKLRGIPRSIVTDRGTVFTSAFRKALNKLQGTELKMSSSYHSQTDGQTEMMTPFKAVYGRDPPTLTRYGSPMSLIDVVDTYLKERDDTLQLLKEHLLATHPRFSRPYLIQECIGQVAYKLELLNSITIHPIFHISQLCNALGNSIYFLVKWADLPNFEATWELTSSLHQQFPNFHLEDKVKLMGGSIDKAPRTYARRKKAQSPISQ</sequence>
<organism evidence="3">
    <name type="scientific">Spirodela intermedia</name>
    <name type="common">Intermediate duckweed</name>
    <dbReference type="NCBI Taxonomy" id="51605"/>
    <lineage>
        <taxon>Eukaryota</taxon>
        <taxon>Viridiplantae</taxon>
        <taxon>Streptophyta</taxon>
        <taxon>Embryophyta</taxon>
        <taxon>Tracheophyta</taxon>
        <taxon>Spermatophyta</taxon>
        <taxon>Magnoliopsida</taxon>
        <taxon>Liliopsida</taxon>
        <taxon>Araceae</taxon>
        <taxon>Lemnoideae</taxon>
        <taxon>Spirodela</taxon>
    </lineage>
</organism>
<dbReference type="Pfam" id="PF17919">
    <property type="entry name" value="RT_RNaseH_2"/>
    <property type="match status" value="1"/>
</dbReference>
<evidence type="ECO:0000313" key="3">
    <source>
        <dbReference type="EMBL" id="CAA2623029.1"/>
    </source>
</evidence>
<dbReference type="Gene3D" id="3.30.420.10">
    <property type="entry name" value="Ribonuclease H-like superfamily/Ribonuclease H"/>
    <property type="match status" value="1"/>
</dbReference>
<dbReference type="InterPro" id="IPR001584">
    <property type="entry name" value="Integrase_cat-core"/>
</dbReference>